<dbReference type="Gene3D" id="3.40.630.10">
    <property type="entry name" value="Zn peptidases"/>
    <property type="match status" value="1"/>
</dbReference>
<feature type="binding site" evidence="1">
    <location>
        <position position="147"/>
    </location>
    <ligand>
        <name>Mn(2+)</name>
        <dbReference type="ChEBI" id="CHEBI:29035"/>
        <label>2</label>
    </ligand>
</feature>
<protein>
    <submittedName>
        <fullName evidence="3">Amidohydrolase</fullName>
    </submittedName>
</protein>
<dbReference type="AlphaFoldDB" id="A0A417YDF7"/>
<keyword evidence="1" id="KW-0464">Manganese</keyword>
<dbReference type="GO" id="GO:0005737">
    <property type="term" value="C:cytoplasm"/>
    <property type="evidence" value="ECO:0007669"/>
    <property type="project" value="TreeGrafter"/>
</dbReference>
<keyword evidence="3" id="KW-0378">Hydrolase</keyword>
<comment type="cofactor">
    <cofactor evidence="1">
        <name>Mn(2+)</name>
        <dbReference type="ChEBI" id="CHEBI:29035"/>
    </cofactor>
    <text evidence="1">The Mn(2+) ion enhances activity.</text>
</comment>
<dbReference type="InterPro" id="IPR036264">
    <property type="entry name" value="Bact_exopeptidase_dim_dom"/>
</dbReference>
<dbReference type="GO" id="GO:0046872">
    <property type="term" value="F:metal ion binding"/>
    <property type="evidence" value="ECO:0007669"/>
    <property type="project" value="UniProtKB-KW"/>
</dbReference>
<dbReference type="GO" id="GO:0046657">
    <property type="term" value="P:folic acid catabolic process"/>
    <property type="evidence" value="ECO:0007669"/>
    <property type="project" value="TreeGrafter"/>
</dbReference>
<evidence type="ECO:0000313" key="4">
    <source>
        <dbReference type="Proteomes" id="UP000285456"/>
    </source>
</evidence>
<dbReference type="SUPFAM" id="SSF53187">
    <property type="entry name" value="Zn-dependent exopeptidases"/>
    <property type="match status" value="1"/>
</dbReference>
<dbReference type="PIRSF" id="PIRSF005962">
    <property type="entry name" value="Pept_M20D_amidohydro"/>
    <property type="match status" value="1"/>
</dbReference>
<name>A0A417YDF7_9BACI</name>
<dbReference type="InterPro" id="IPR052030">
    <property type="entry name" value="Peptidase_M20/M20A_hydrolases"/>
</dbReference>
<evidence type="ECO:0000256" key="1">
    <source>
        <dbReference type="PIRSR" id="PIRSR005962-1"/>
    </source>
</evidence>
<dbReference type="Pfam" id="PF07687">
    <property type="entry name" value="M20_dimer"/>
    <property type="match status" value="1"/>
</dbReference>
<dbReference type="NCBIfam" id="TIGR01891">
    <property type="entry name" value="amidohydrolases"/>
    <property type="match status" value="1"/>
</dbReference>
<dbReference type="RefSeq" id="WP_118889914.1">
    <property type="nucleotide sequence ID" value="NZ_PHUT01000012.1"/>
</dbReference>
<dbReference type="OrthoDB" id="9776731at2"/>
<keyword evidence="4" id="KW-1185">Reference proteome</keyword>
<gene>
    <name evidence="3" type="ORF">D1B32_16265</name>
</gene>
<dbReference type="InterPro" id="IPR011650">
    <property type="entry name" value="Peptidase_M20_dimer"/>
</dbReference>
<dbReference type="InterPro" id="IPR017439">
    <property type="entry name" value="Amidohydrolase"/>
</dbReference>
<dbReference type="SUPFAM" id="SSF55031">
    <property type="entry name" value="Bacterial exopeptidase dimerisation domain"/>
    <property type="match status" value="1"/>
</dbReference>
<accession>A0A417YDF7</accession>
<sequence>MSDFVSHMEPKLISWRQSFHSYPELGFMEYVTTYRLGKVLEGLGFTIHLGEEALERDARLGVPNKTELDKHELQAKAKGVEESWLAKMRGGLTGLVATWDTERPGDHVAFRFDIDALPITETKDTNHIPAKEGFHSMIDQTMHACGHDGHMTIGLGVASYIAAYQSILKGKFTLLFQPAEEGGRGAKAMTEKGWLDNVDYFYSGHIGIQSLPIGTIAATVDGFLASSKFNVTFSGVASHAGMHPELGKNALLAAAVSATNLYTIPRHSDGITRINVGKMVAGSGRNIIPSDAFLEMETRGETKKINEYMLTEATRIIKAAAGMHDVTCEITPVGITEEMICSEALIPTIIEACKSSDYIKEVLPVAKVSGSEDASFMMNRVQQQGGKATYLLFGTELNYPHHHQAFDFQEDVLPIALDAFIKIIEGGSGIE</sequence>
<keyword evidence="1" id="KW-0479">Metal-binding</keyword>
<organism evidence="3 4">
    <name type="scientific">Oceanobacillus profundus</name>
    <dbReference type="NCBI Taxonomy" id="372463"/>
    <lineage>
        <taxon>Bacteria</taxon>
        <taxon>Bacillati</taxon>
        <taxon>Bacillota</taxon>
        <taxon>Bacilli</taxon>
        <taxon>Bacillales</taxon>
        <taxon>Bacillaceae</taxon>
        <taxon>Oceanobacillus</taxon>
    </lineage>
</organism>
<reference evidence="3 4" key="1">
    <citation type="journal article" date="2007" name="Int. J. Syst. Evol. Microbiol.">
        <title>Oceanobacillus profundus sp. nov., isolated from a deep-sea sediment core.</title>
        <authorList>
            <person name="Kim Y.G."/>
            <person name="Choi D.H."/>
            <person name="Hyun S."/>
            <person name="Cho B.C."/>
        </authorList>
    </citation>
    <scope>NUCLEOTIDE SEQUENCE [LARGE SCALE GENOMIC DNA]</scope>
    <source>
        <strain evidence="3 4">DSM 18246</strain>
    </source>
</reference>
<dbReference type="PANTHER" id="PTHR30575:SF3">
    <property type="entry name" value="PEPTIDASE M20 DIMERISATION DOMAIN-CONTAINING PROTEIN"/>
    <property type="match status" value="1"/>
</dbReference>
<proteinExistence type="predicted"/>
<dbReference type="PANTHER" id="PTHR30575">
    <property type="entry name" value="PEPTIDASE M20"/>
    <property type="match status" value="1"/>
</dbReference>
<comment type="caution">
    <text evidence="3">The sequence shown here is derived from an EMBL/GenBank/DDBJ whole genome shotgun (WGS) entry which is preliminary data.</text>
</comment>
<feature type="binding site" evidence="1">
    <location>
        <position position="145"/>
    </location>
    <ligand>
        <name>Mn(2+)</name>
        <dbReference type="ChEBI" id="CHEBI:29035"/>
        <label>2</label>
    </ligand>
</feature>
<feature type="binding site" evidence="1">
    <location>
        <position position="181"/>
    </location>
    <ligand>
        <name>Mn(2+)</name>
        <dbReference type="ChEBI" id="CHEBI:29035"/>
        <label>2</label>
    </ligand>
</feature>
<feature type="domain" description="Peptidase M20 dimerisation" evidence="2">
    <location>
        <begin position="228"/>
        <end position="320"/>
    </location>
</feature>
<feature type="binding site" evidence="1">
    <location>
        <position position="205"/>
    </location>
    <ligand>
        <name>Mn(2+)</name>
        <dbReference type="ChEBI" id="CHEBI:29035"/>
        <label>2</label>
    </ligand>
</feature>
<dbReference type="GO" id="GO:0016805">
    <property type="term" value="F:dipeptidase activity"/>
    <property type="evidence" value="ECO:0007669"/>
    <property type="project" value="TreeGrafter"/>
</dbReference>
<dbReference type="GO" id="GO:0071713">
    <property type="term" value="F:para-aminobenzoyl-glutamate hydrolase activity"/>
    <property type="evidence" value="ECO:0007669"/>
    <property type="project" value="TreeGrafter"/>
</dbReference>
<dbReference type="EMBL" id="QWEH01000012">
    <property type="protein sequence ID" value="RHW30667.1"/>
    <property type="molecule type" value="Genomic_DNA"/>
</dbReference>
<evidence type="ECO:0000313" key="3">
    <source>
        <dbReference type="EMBL" id="RHW30667.1"/>
    </source>
</evidence>
<evidence type="ECO:0000259" key="2">
    <source>
        <dbReference type="Pfam" id="PF07687"/>
    </source>
</evidence>
<dbReference type="Pfam" id="PF01546">
    <property type="entry name" value="Peptidase_M20"/>
    <property type="match status" value="1"/>
</dbReference>
<dbReference type="Proteomes" id="UP000285456">
    <property type="component" value="Unassembled WGS sequence"/>
</dbReference>
<feature type="binding site" evidence="1">
    <location>
        <position position="402"/>
    </location>
    <ligand>
        <name>Mn(2+)</name>
        <dbReference type="ChEBI" id="CHEBI:29035"/>
        <label>2</label>
    </ligand>
</feature>
<dbReference type="InterPro" id="IPR002933">
    <property type="entry name" value="Peptidase_M20"/>
</dbReference>